<protein>
    <submittedName>
        <fullName evidence="2">DUF2992 family protein</fullName>
    </submittedName>
</protein>
<reference evidence="2 3" key="1">
    <citation type="submission" date="2019-02" db="EMBL/GenBank/DDBJ databases">
        <title>Peptostreptococcaceae bacterium ZHW00191 nov., a new bacterium isolated from the human gut.</title>
        <authorList>
            <person name="Zhou H.-W."/>
            <person name="Chen X.-J."/>
        </authorList>
    </citation>
    <scope>NUCLEOTIDE SEQUENCE [LARGE SCALE GENOMIC DNA]</scope>
    <source>
        <strain evidence="2 3">ZHW00191</strain>
    </source>
</reference>
<keyword evidence="3" id="KW-1185">Reference proteome</keyword>
<accession>A0A544QUN7</accession>
<dbReference type="OrthoDB" id="4570726at2"/>
<evidence type="ECO:0000313" key="3">
    <source>
        <dbReference type="Proteomes" id="UP000317863"/>
    </source>
</evidence>
<organism evidence="2 3">
    <name type="scientific">Peptacetobacter hominis</name>
    <dbReference type="NCBI Taxonomy" id="2743610"/>
    <lineage>
        <taxon>Bacteria</taxon>
        <taxon>Bacillati</taxon>
        <taxon>Bacillota</taxon>
        <taxon>Clostridia</taxon>
        <taxon>Peptostreptococcales</taxon>
        <taxon>Peptostreptococcaceae</taxon>
        <taxon>Peptacetobacter</taxon>
    </lineage>
</organism>
<dbReference type="PIRSF" id="PIRSF021328">
    <property type="entry name" value="UCP021328"/>
    <property type="match status" value="1"/>
</dbReference>
<gene>
    <name evidence="2" type="ORF">EXD82_06345</name>
</gene>
<keyword evidence="1" id="KW-0175">Coiled coil</keyword>
<comment type="caution">
    <text evidence="2">The sequence shown here is derived from an EMBL/GenBank/DDBJ whole genome shotgun (WGS) entry which is preliminary data.</text>
</comment>
<dbReference type="Proteomes" id="UP000317863">
    <property type="component" value="Unassembled WGS sequence"/>
</dbReference>
<name>A0A544QUN7_9FIRM</name>
<dbReference type="InterPro" id="IPR016787">
    <property type="entry name" value="UCP021328"/>
</dbReference>
<proteinExistence type="predicted"/>
<feature type="coiled-coil region" evidence="1">
    <location>
        <begin position="94"/>
        <end position="136"/>
    </location>
</feature>
<evidence type="ECO:0000256" key="1">
    <source>
        <dbReference type="SAM" id="Coils"/>
    </source>
</evidence>
<sequence>MDRLSGSFKVFFEPPFWVGVIEEISNGKLSACKITFGSEPNDSEIFEFIQKNYYRLNFSPSVAVVKKEKSQNPKRIQREISKSRNNFSVSTKSQEALKIQHEQIKCERKKLNKDRKKEKEEYIFQLKQQKKKAKKKGR</sequence>
<dbReference type="RefSeq" id="WP_142536079.1">
    <property type="nucleotide sequence ID" value="NZ_SGJB01000010.1"/>
</dbReference>
<dbReference type="AlphaFoldDB" id="A0A544QUN7"/>
<dbReference type="Pfam" id="PF11208">
    <property type="entry name" value="DUF2992"/>
    <property type="match status" value="1"/>
</dbReference>
<evidence type="ECO:0000313" key="2">
    <source>
        <dbReference type="EMBL" id="TQQ84421.1"/>
    </source>
</evidence>
<dbReference type="EMBL" id="SGJB01000010">
    <property type="protein sequence ID" value="TQQ84421.1"/>
    <property type="molecule type" value="Genomic_DNA"/>
</dbReference>